<organism evidence="7">
    <name type="scientific">Mariniphaga anaerophila</name>
    <dbReference type="NCBI Taxonomy" id="1484053"/>
    <lineage>
        <taxon>Bacteria</taxon>
        <taxon>Pseudomonadati</taxon>
        <taxon>Bacteroidota</taxon>
        <taxon>Bacteroidia</taxon>
        <taxon>Marinilabiliales</taxon>
        <taxon>Prolixibacteraceae</taxon>
        <taxon>Mariniphaga</taxon>
    </lineage>
</organism>
<dbReference type="SFLD" id="SFLDS00029">
    <property type="entry name" value="Radical_SAM"/>
    <property type="match status" value="1"/>
</dbReference>
<dbReference type="EMBL" id="DSDK01000870">
    <property type="protein sequence ID" value="HDR53002.1"/>
    <property type="molecule type" value="Genomic_DNA"/>
</dbReference>
<gene>
    <name evidence="7" type="ORF">ENN90_15510</name>
</gene>
<dbReference type="SUPFAM" id="SSF102114">
    <property type="entry name" value="Radical SAM enzymes"/>
    <property type="match status" value="1"/>
</dbReference>
<feature type="binding site" evidence="5">
    <location>
        <position position="123"/>
    </location>
    <ligand>
        <name>[4Fe-4S] cluster</name>
        <dbReference type="ChEBI" id="CHEBI:49883"/>
        <note>4Fe-4S-S-AdoMet</note>
    </ligand>
</feature>
<feature type="binding site" evidence="5">
    <location>
        <position position="120"/>
    </location>
    <ligand>
        <name>[4Fe-4S] cluster</name>
        <dbReference type="ChEBI" id="CHEBI:49883"/>
        <note>4Fe-4S-S-AdoMet</note>
    </ligand>
</feature>
<evidence type="ECO:0000256" key="5">
    <source>
        <dbReference type="PIRSR" id="PIRSR004869-50"/>
    </source>
</evidence>
<accession>A0A831PN51</accession>
<keyword evidence="1 5" id="KW-0949">S-adenosyl-L-methionine</keyword>
<dbReference type="GO" id="GO:0003824">
    <property type="term" value="F:catalytic activity"/>
    <property type="evidence" value="ECO:0007669"/>
    <property type="project" value="InterPro"/>
</dbReference>
<evidence type="ECO:0000256" key="2">
    <source>
        <dbReference type="ARBA" id="ARBA00022723"/>
    </source>
</evidence>
<reference evidence="7" key="1">
    <citation type="journal article" date="2020" name="mSystems">
        <title>Genome- and Community-Level Interaction Insights into Carbon Utilization and Element Cycling Functions of Hydrothermarchaeota in Hydrothermal Sediment.</title>
        <authorList>
            <person name="Zhou Z."/>
            <person name="Liu Y."/>
            <person name="Xu W."/>
            <person name="Pan J."/>
            <person name="Luo Z.H."/>
            <person name="Li M."/>
        </authorList>
    </citation>
    <scope>NUCLEOTIDE SEQUENCE [LARGE SCALE GENOMIC DNA]</scope>
    <source>
        <strain evidence="7">SpSt-1217</strain>
    </source>
</reference>
<dbReference type="GO" id="GO:0051536">
    <property type="term" value="F:iron-sulfur cluster binding"/>
    <property type="evidence" value="ECO:0007669"/>
    <property type="project" value="UniProtKB-KW"/>
</dbReference>
<evidence type="ECO:0000256" key="3">
    <source>
        <dbReference type="ARBA" id="ARBA00023004"/>
    </source>
</evidence>
<proteinExistence type="predicted"/>
<dbReference type="InterPro" id="IPR040085">
    <property type="entry name" value="MJ0674-like"/>
</dbReference>
<dbReference type="PANTHER" id="PTHR43075:SF1">
    <property type="entry name" value="FORMATE LYASE ACTIVATING ENZYME, PUTATIVE (AFU_ORTHOLOGUE AFUA_2G15630)-RELATED"/>
    <property type="match status" value="1"/>
</dbReference>
<evidence type="ECO:0000259" key="6">
    <source>
        <dbReference type="Pfam" id="PF04055"/>
    </source>
</evidence>
<keyword evidence="4 5" id="KW-0411">Iron-sulfur</keyword>
<dbReference type="PIRSF" id="PIRSF004869">
    <property type="entry name" value="PflX_prd"/>
    <property type="match status" value="1"/>
</dbReference>
<dbReference type="SFLD" id="SFLDG01099">
    <property type="entry name" value="Uncharacterised_Radical_SAM_Su"/>
    <property type="match status" value="1"/>
</dbReference>
<evidence type="ECO:0000313" key="7">
    <source>
        <dbReference type="EMBL" id="HDR53002.1"/>
    </source>
</evidence>
<feature type="domain" description="Radical SAM core" evidence="6">
    <location>
        <begin position="111"/>
        <end position="243"/>
    </location>
</feature>
<dbReference type="Pfam" id="PF04055">
    <property type="entry name" value="Radical_SAM"/>
    <property type="match status" value="1"/>
</dbReference>
<dbReference type="InterPro" id="IPR007197">
    <property type="entry name" value="rSAM"/>
</dbReference>
<name>A0A831PN51_9BACT</name>
<dbReference type="InterPro" id="IPR016431">
    <property type="entry name" value="Pyrv-formate_lyase-activ_prd"/>
</dbReference>
<dbReference type="PANTHER" id="PTHR43075">
    <property type="entry name" value="FORMATE LYASE ACTIVATING ENZYME, PUTATIVE (AFU_ORTHOLOGUE AFUA_2G15630)-RELATED"/>
    <property type="match status" value="1"/>
</dbReference>
<keyword evidence="2 5" id="KW-0479">Metal-binding</keyword>
<dbReference type="GO" id="GO:0046872">
    <property type="term" value="F:metal ion binding"/>
    <property type="evidence" value="ECO:0007669"/>
    <property type="project" value="UniProtKB-KW"/>
</dbReference>
<sequence length="340" mass="38540">MVSRRNIIKSMLMVPVAGYVPFYESFYPVNSGDNFEPGYLKLHRTGELKERGEKLWSFMENCCLCPRNCGTNRLKGKRGFCGSNSRLEISSFHPHFGEEKPLVGKNGSGTIFMTNCSLRCVFCINWDVSQGGPGPRKSIRQFADMMLTLQKMGCPNINAVTPTHYSPHILLALDEAASKGLNIPLVYNTCGWERMEILQLLDGVVDIYLPDFKYADSEKASRYSSGAETYPEDVKKALLEMHRQVGVAKPDDDGLMRRGLMIRHLVMPNNVSNTKEVVEWIAENLPGDTYLNLMSQYTPVYKVNDYPEISRRITRKEYDEAIQFAQAAGLTNLEIQGYFR</sequence>
<comment type="cofactor">
    <cofactor evidence="5">
        <name>[4Fe-4S] cluster</name>
        <dbReference type="ChEBI" id="CHEBI:49883"/>
    </cofactor>
    <text evidence="5">Binds 1 [4Fe-4S] cluster. The cluster is coordinated with 3 cysteines and an exchangeable S-adenosyl-L-methionine.</text>
</comment>
<evidence type="ECO:0000256" key="1">
    <source>
        <dbReference type="ARBA" id="ARBA00022691"/>
    </source>
</evidence>
<evidence type="ECO:0000256" key="4">
    <source>
        <dbReference type="ARBA" id="ARBA00023014"/>
    </source>
</evidence>
<dbReference type="Proteomes" id="UP000886047">
    <property type="component" value="Unassembled WGS sequence"/>
</dbReference>
<comment type="caution">
    <text evidence="7">The sequence shown here is derived from an EMBL/GenBank/DDBJ whole genome shotgun (WGS) entry which is preliminary data.</text>
</comment>
<keyword evidence="3 5" id="KW-0408">Iron</keyword>
<dbReference type="InterPro" id="IPR013785">
    <property type="entry name" value="Aldolase_TIM"/>
</dbReference>
<dbReference type="AlphaFoldDB" id="A0A831PN51"/>
<dbReference type="Gene3D" id="3.20.20.70">
    <property type="entry name" value="Aldolase class I"/>
    <property type="match status" value="1"/>
</dbReference>
<feature type="binding site" evidence="5">
    <location>
        <position position="116"/>
    </location>
    <ligand>
        <name>[4Fe-4S] cluster</name>
        <dbReference type="ChEBI" id="CHEBI:49883"/>
        <note>4Fe-4S-S-AdoMet</note>
    </ligand>
</feature>
<dbReference type="InterPro" id="IPR058240">
    <property type="entry name" value="rSAM_sf"/>
</dbReference>
<protein>
    <submittedName>
        <fullName evidence="7">Radical SAM protein</fullName>
    </submittedName>
</protein>